<gene>
    <name evidence="3" type="ORF">CHS0354_020271</name>
</gene>
<evidence type="ECO:0000313" key="4">
    <source>
        <dbReference type="Proteomes" id="UP001195483"/>
    </source>
</evidence>
<dbReference type="GO" id="GO:0008270">
    <property type="term" value="F:zinc ion binding"/>
    <property type="evidence" value="ECO:0007669"/>
    <property type="project" value="UniProtKB-KW"/>
</dbReference>
<keyword evidence="4" id="KW-1185">Reference proteome</keyword>
<evidence type="ECO:0000313" key="3">
    <source>
        <dbReference type="EMBL" id="KAK3585705.1"/>
    </source>
</evidence>
<keyword evidence="1" id="KW-0863">Zinc-finger</keyword>
<reference evidence="3" key="2">
    <citation type="journal article" date="2021" name="Genome Biol. Evol.">
        <title>Developing a high-quality reference genome for a parasitic bivalve with doubly uniparental inheritance (Bivalvia: Unionida).</title>
        <authorList>
            <person name="Smith C.H."/>
        </authorList>
    </citation>
    <scope>NUCLEOTIDE SEQUENCE</scope>
    <source>
        <strain evidence="3">CHS0354</strain>
        <tissue evidence="3">Mantle</tissue>
    </source>
</reference>
<dbReference type="AlphaFoldDB" id="A0AAE0VQW6"/>
<keyword evidence="1" id="KW-0479">Metal-binding</keyword>
<keyword evidence="1" id="KW-0862">Zinc</keyword>
<reference evidence="3" key="3">
    <citation type="submission" date="2023-05" db="EMBL/GenBank/DDBJ databases">
        <authorList>
            <person name="Smith C.H."/>
        </authorList>
    </citation>
    <scope>NUCLEOTIDE SEQUENCE</scope>
    <source>
        <strain evidence="3">CHS0354</strain>
        <tissue evidence="3">Mantle</tissue>
    </source>
</reference>
<dbReference type="PROSITE" id="PS50966">
    <property type="entry name" value="ZF_SWIM"/>
    <property type="match status" value="1"/>
</dbReference>
<evidence type="ECO:0000256" key="1">
    <source>
        <dbReference type="PROSITE-ProRule" id="PRU00325"/>
    </source>
</evidence>
<protein>
    <recommendedName>
        <fullName evidence="2">SWIM-type domain-containing protein</fullName>
    </recommendedName>
</protein>
<dbReference type="EMBL" id="JAEAOA010001233">
    <property type="protein sequence ID" value="KAK3585705.1"/>
    <property type="molecule type" value="Genomic_DNA"/>
</dbReference>
<proteinExistence type="predicted"/>
<comment type="caution">
    <text evidence="3">The sequence shown here is derived from an EMBL/GenBank/DDBJ whole genome shotgun (WGS) entry which is preliminary data.</text>
</comment>
<organism evidence="3 4">
    <name type="scientific">Potamilus streckersoni</name>
    <dbReference type="NCBI Taxonomy" id="2493646"/>
    <lineage>
        <taxon>Eukaryota</taxon>
        <taxon>Metazoa</taxon>
        <taxon>Spiralia</taxon>
        <taxon>Lophotrochozoa</taxon>
        <taxon>Mollusca</taxon>
        <taxon>Bivalvia</taxon>
        <taxon>Autobranchia</taxon>
        <taxon>Heteroconchia</taxon>
        <taxon>Palaeoheterodonta</taxon>
        <taxon>Unionida</taxon>
        <taxon>Unionoidea</taxon>
        <taxon>Unionidae</taxon>
        <taxon>Ambleminae</taxon>
        <taxon>Lampsilini</taxon>
        <taxon>Potamilus</taxon>
    </lineage>
</organism>
<name>A0AAE0VQW6_9BIVA</name>
<sequence>MIVCLVVIHKTFKSVFFYYSKHIGVKQVEIAVKAIFSAEVLAYMKLKFYGVILMLNSVGNIIHASCSCQDGSDPDCTCRHTAAPCYALEYFVKVFVLPKNIPSCTDKLEASNKPKQVQFPSTPIYDIDFTRKQNQPLKGEQPDAYKPNKICDTMRDFAESFLCELEQ</sequence>
<accession>A0AAE0VQW6</accession>
<feature type="domain" description="SWIM-type" evidence="2">
    <location>
        <begin position="49"/>
        <end position="89"/>
    </location>
</feature>
<evidence type="ECO:0000259" key="2">
    <source>
        <dbReference type="PROSITE" id="PS50966"/>
    </source>
</evidence>
<dbReference type="Proteomes" id="UP001195483">
    <property type="component" value="Unassembled WGS sequence"/>
</dbReference>
<dbReference type="InterPro" id="IPR007527">
    <property type="entry name" value="Znf_SWIM"/>
</dbReference>
<reference evidence="3" key="1">
    <citation type="journal article" date="2021" name="Genome Biol. Evol.">
        <title>A High-Quality Reference Genome for a Parasitic Bivalve with Doubly Uniparental Inheritance (Bivalvia: Unionida).</title>
        <authorList>
            <person name="Smith C.H."/>
        </authorList>
    </citation>
    <scope>NUCLEOTIDE SEQUENCE</scope>
    <source>
        <strain evidence="3">CHS0354</strain>
    </source>
</reference>